<dbReference type="InterPro" id="IPR009057">
    <property type="entry name" value="Homeodomain-like_sf"/>
</dbReference>
<dbReference type="PROSITE" id="PS50977">
    <property type="entry name" value="HTH_TETR_2"/>
    <property type="match status" value="1"/>
</dbReference>
<keyword evidence="7" id="KW-1185">Reference proteome</keyword>
<comment type="caution">
    <text evidence="6">The sequence shown here is derived from an EMBL/GenBank/DDBJ whole genome shotgun (WGS) entry which is preliminary data.</text>
</comment>
<dbReference type="SUPFAM" id="SSF48498">
    <property type="entry name" value="Tetracyclin repressor-like, C-terminal domain"/>
    <property type="match status" value="1"/>
</dbReference>
<evidence type="ECO:0000256" key="2">
    <source>
        <dbReference type="ARBA" id="ARBA00023125"/>
    </source>
</evidence>
<evidence type="ECO:0000313" key="6">
    <source>
        <dbReference type="EMBL" id="MDT0469608.1"/>
    </source>
</evidence>
<dbReference type="InterPro" id="IPR001647">
    <property type="entry name" value="HTH_TetR"/>
</dbReference>
<protein>
    <submittedName>
        <fullName evidence="6">TetR/AcrR family transcriptional regulator</fullName>
    </submittedName>
</protein>
<evidence type="ECO:0000256" key="3">
    <source>
        <dbReference type="ARBA" id="ARBA00023163"/>
    </source>
</evidence>
<name>A0ABU2U8Q4_9ACTN</name>
<dbReference type="PANTHER" id="PTHR47506:SF7">
    <property type="entry name" value="TRANSCRIPTIONAL REGULATORY PROTEIN"/>
    <property type="match status" value="1"/>
</dbReference>
<dbReference type="EMBL" id="JAVREY010000118">
    <property type="protein sequence ID" value="MDT0469608.1"/>
    <property type="molecule type" value="Genomic_DNA"/>
</dbReference>
<dbReference type="RefSeq" id="WP_311701034.1">
    <property type="nucleotide sequence ID" value="NZ_JAVREY010000118.1"/>
</dbReference>
<gene>
    <name evidence="6" type="ORF">RM764_42870</name>
</gene>
<dbReference type="SUPFAM" id="SSF46689">
    <property type="entry name" value="Homeodomain-like"/>
    <property type="match status" value="1"/>
</dbReference>
<organism evidence="6 7">
    <name type="scientific">Streptomyces gibsoniae</name>
    <dbReference type="NCBI Taxonomy" id="3075529"/>
    <lineage>
        <taxon>Bacteria</taxon>
        <taxon>Bacillati</taxon>
        <taxon>Actinomycetota</taxon>
        <taxon>Actinomycetes</taxon>
        <taxon>Kitasatosporales</taxon>
        <taxon>Streptomycetaceae</taxon>
        <taxon>Streptomyces</taxon>
    </lineage>
</organism>
<evidence type="ECO:0000256" key="4">
    <source>
        <dbReference type="PROSITE-ProRule" id="PRU00335"/>
    </source>
</evidence>
<keyword evidence="3" id="KW-0804">Transcription</keyword>
<evidence type="ECO:0000256" key="1">
    <source>
        <dbReference type="ARBA" id="ARBA00023015"/>
    </source>
</evidence>
<evidence type="ECO:0000313" key="7">
    <source>
        <dbReference type="Proteomes" id="UP001183809"/>
    </source>
</evidence>
<feature type="DNA-binding region" description="H-T-H motif" evidence="4">
    <location>
        <begin position="32"/>
        <end position="51"/>
    </location>
</feature>
<feature type="domain" description="HTH tetR-type" evidence="5">
    <location>
        <begin position="9"/>
        <end position="69"/>
    </location>
</feature>
<sequence length="196" mass="20624">MGHSQAEKAASRERVLRIAARKVRAEGVTRPGVAELMNEAGLTHGGFYKHFASRDDLITQAAAAALAEGTAKMERAARKNTQEPRTGLIDAYLSKRHRDAPATGCALVTLGAAAGRSDDGLKEPYEKQVRAYLDLIAGLSADSDEARAEAMLTLSALVGATLMSRAVADPALSEELLTAVADQLKRRGAQATSPAA</sequence>
<accession>A0ABU2U8Q4</accession>
<proteinExistence type="predicted"/>
<keyword evidence="1" id="KW-0805">Transcription regulation</keyword>
<reference evidence="7" key="1">
    <citation type="submission" date="2023-07" db="EMBL/GenBank/DDBJ databases">
        <title>30 novel species of actinomycetes from the DSMZ collection.</title>
        <authorList>
            <person name="Nouioui I."/>
        </authorList>
    </citation>
    <scope>NUCLEOTIDE SEQUENCE [LARGE SCALE GENOMIC DNA]</scope>
    <source>
        <strain evidence="7">DSM 41699</strain>
    </source>
</reference>
<dbReference type="Gene3D" id="1.10.10.60">
    <property type="entry name" value="Homeodomain-like"/>
    <property type="match status" value="1"/>
</dbReference>
<dbReference type="Proteomes" id="UP001183809">
    <property type="component" value="Unassembled WGS sequence"/>
</dbReference>
<keyword evidence="2 4" id="KW-0238">DNA-binding</keyword>
<dbReference type="Gene3D" id="1.10.357.10">
    <property type="entry name" value="Tetracycline Repressor, domain 2"/>
    <property type="match status" value="1"/>
</dbReference>
<dbReference type="PANTHER" id="PTHR47506">
    <property type="entry name" value="TRANSCRIPTIONAL REGULATORY PROTEIN"/>
    <property type="match status" value="1"/>
</dbReference>
<dbReference type="InterPro" id="IPR036271">
    <property type="entry name" value="Tet_transcr_reg_TetR-rel_C_sf"/>
</dbReference>
<evidence type="ECO:0000259" key="5">
    <source>
        <dbReference type="PROSITE" id="PS50977"/>
    </source>
</evidence>